<evidence type="ECO:0008006" key="5">
    <source>
        <dbReference type="Google" id="ProtNLM"/>
    </source>
</evidence>
<feature type="non-terminal residue" evidence="4">
    <location>
        <position position="1"/>
    </location>
</feature>
<evidence type="ECO:0000313" key="4">
    <source>
        <dbReference type="EMBL" id="GAI33279.1"/>
    </source>
</evidence>
<proteinExistence type="predicted"/>
<dbReference type="Pfam" id="PF17147">
    <property type="entry name" value="PFOR_II"/>
    <property type="match status" value="1"/>
</dbReference>
<dbReference type="GO" id="GO:0016491">
    <property type="term" value="F:oxidoreductase activity"/>
    <property type="evidence" value="ECO:0007669"/>
    <property type="project" value="UniProtKB-KW"/>
</dbReference>
<feature type="domain" description="Pyruvate:ferredoxin oxidoreductase core" evidence="3">
    <location>
        <begin position="150"/>
        <end position="231"/>
    </location>
</feature>
<evidence type="ECO:0000259" key="3">
    <source>
        <dbReference type="Pfam" id="PF17147"/>
    </source>
</evidence>
<dbReference type="EMBL" id="BARV01029662">
    <property type="protein sequence ID" value="GAI33279.1"/>
    <property type="molecule type" value="Genomic_DNA"/>
</dbReference>
<dbReference type="Pfam" id="PF01855">
    <property type="entry name" value="POR_N"/>
    <property type="match status" value="1"/>
</dbReference>
<organism evidence="4">
    <name type="scientific">marine sediment metagenome</name>
    <dbReference type="NCBI Taxonomy" id="412755"/>
    <lineage>
        <taxon>unclassified sequences</taxon>
        <taxon>metagenomes</taxon>
        <taxon>ecological metagenomes</taxon>
    </lineage>
</organism>
<dbReference type="SUPFAM" id="SSF52922">
    <property type="entry name" value="TK C-terminal domain-like"/>
    <property type="match status" value="1"/>
</dbReference>
<feature type="non-terminal residue" evidence="4">
    <location>
        <position position="257"/>
    </location>
</feature>
<dbReference type="AlphaFoldDB" id="X1PQV2"/>
<name>X1PQV2_9ZZZZ</name>
<evidence type="ECO:0000256" key="1">
    <source>
        <dbReference type="ARBA" id="ARBA00023002"/>
    </source>
</evidence>
<feature type="domain" description="Pyruvate flavodoxin/ferredoxin oxidoreductase pyrimidine binding" evidence="2">
    <location>
        <begin position="1"/>
        <end position="84"/>
    </location>
</feature>
<dbReference type="PANTHER" id="PTHR43088:SF1">
    <property type="entry name" value="SUBUNIT OF PYRUVATE:FLAVODOXIN OXIDOREDUCTASE"/>
    <property type="match status" value="1"/>
</dbReference>
<reference evidence="4" key="1">
    <citation type="journal article" date="2014" name="Front. Microbiol.">
        <title>High frequency of phylogenetically diverse reductive dehalogenase-homologous genes in deep subseafloor sedimentary metagenomes.</title>
        <authorList>
            <person name="Kawai M."/>
            <person name="Futagami T."/>
            <person name="Toyoda A."/>
            <person name="Takaki Y."/>
            <person name="Nishi S."/>
            <person name="Hori S."/>
            <person name="Arai W."/>
            <person name="Tsubouchi T."/>
            <person name="Morono Y."/>
            <person name="Uchiyama I."/>
            <person name="Ito T."/>
            <person name="Fujiyama A."/>
            <person name="Inagaki F."/>
            <person name="Takami H."/>
        </authorList>
    </citation>
    <scope>NUCLEOTIDE SEQUENCE</scope>
    <source>
        <strain evidence="4">Expedition CK06-06</strain>
    </source>
</reference>
<dbReference type="InterPro" id="IPR009014">
    <property type="entry name" value="Transketo_C/PFOR_II"/>
</dbReference>
<keyword evidence="1" id="KW-0560">Oxidoreductase</keyword>
<dbReference type="InterPro" id="IPR002880">
    <property type="entry name" value="Pyrv_Fd/Flavodoxin_OxRdtase_N"/>
</dbReference>
<dbReference type="SUPFAM" id="SSF52518">
    <property type="entry name" value="Thiamin diphosphate-binding fold (THDP-binding)"/>
    <property type="match status" value="1"/>
</dbReference>
<dbReference type="InterPro" id="IPR052368">
    <property type="entry name" value="2-oxoacid_oxidoreductase"/>
</dbReference>
<comment type="caution">
    <text evidence="4">The sequence shown here is derived from an EMBL/GenBank/DDBJ whole genome shotgun (WGS) entry which is preliminary data.</text>
</comment>
<dbReference type="Gene3D" id="3.40.50.920">
    <property type="match status" value="1"/>
</dbReference>
<dbReference type="InterPro" id="IPR029061">
    <property type="entry name" value="THDP-binding"/>
</dbReference>
<dbReference type="InterPro" id="IPR033412">
    <property type="entry name" value="PFOR_II"/>
</dbReference>
<protein>
    <recommendedName>
        <fullName evidence="5">Pyruvate:ferredoxin oxidoreductase core domain-containing protein</fullName>
    </recommendedName>
</protein>
<evidence type="ECO:0000259" key="2">
    <source>
        <dbReference type="Pfam" id="PF01855"/>
    </source>
</evidence>
<dbReference type="Gene3D" id="3.40.50.970">
    <property type="match status" value="1"/>
</dbReference>
<sequence>VLVQRVGPGVQRLTHSQQDYNSATRGGGGGGYRTIVLAPASVQETHDLMQLAFYLADKYRNPVVVLSDGLMGHIVEPLELKTLEFGPLPEKDWAVTRHGQHEDGKHRAKGASYNPLKGESFVSYLVDMRETYQEIEASEVRYEGYKTEDADLVLVAYGYCARVSEEAVDAARSEGLKAGLLRPITLWPFPNQAIRDRAARGCKFLVVEDSMGQMVDDVKIAVEGKAEVHLVDATFRHLASEDGMIMPVKVLEEIRRL</sequence>
<dbReference type="PANTHER" id="PTHR43088">
    <property type="entry name" value="SUBUNIT OF PYRUVATE:FLAVODOXIN OXIDOREDUCTASE-RELATED"/>
    <property type="match status" value="1"/>
</dbReference>
<gene>
    <name evidence="4" type="ORF">S06H3_47244</name>
</gene>
<accession>X1PQV2</accession>